<keyword evidence="1" id="KW-0732">Signal</keyword>
<organism evidence="2 3">
    <name type="scientific">Microvirga brassicacearum</name>
    <dbReference type="NCBI Taxonomy" id="2580413"/>
    <lineage>
        <taxon>Bacteria</taxon>
        <taxon>Pseudomonadati</taxon>
        <taxon>Pseudomonadota</taxon>
        <taxon>Alphaproteobacteria</taxon>
        <taxon>Hyphomicrobiales</taxon>
        <taxon>Methylobacteriaceae</taxon>
        <taxon>Microvirga</taxon>
    </lineage>
</organism>
<dbReference type="EMBL" id="VCMV01000020">
    <property type="protein sequence ID" value="KAB0266616.1"/>
    <property type="molecule type" value="Genomic_DNA"/>
</dbReference>
<keyword evidence="3" id="KW-1185">Reference proteome</keyword>
<feature type="chain" id="PRO_5024321951" description="DUF4185 domain-containing protein" evidence="1">
    <location>
        <begin position="27"/>
        <end position="402"/>
    </location>
</feature>
<dbReference type="OrthoDB" id="7042075at2"/>
<proteinExistence type="predicted"/>
<dbReference type="Proteomes" id="UP000325684">
    <property type="component" value="Unassembled WGS sequence"/>
</dbReference>
<feature type="signal peptide" evidence="1">
    <location>
        <begin position="1"/>
        <end position="26"/>
    </location>
</feature>
<accession>A0A5N3PA38</accession>
<evidence type="ECO:0000256" key="1">
    <source>
        <dbReference type="SAM" id="SignalP"/>
    </source>
</evidence>
<gene>
    <name evidence="2" type="ORF">FEZ63_13345</name>
</gene>
<reference evidence="2 3" key="1">
    <citation type="journal article" date="2019" name="Microorganisms">
        <title>Genome Insights into the Novel Species Microvirga brassicacearum, a Rapeseed Endophyte with Biotechnological Potential.</title>
        <authorList>
            <person name="Jimenez-Gomez A."/>
            <person name="Saati-Santamaria Z."/>
            <person name="Igual J.M."/>
            <person name="Rivas R."/>
            <person name="Mateos P.F."/>
            <person name="Garcia-Fraile P."/>
        </authorList>
    </citation>
    <scope>NUCLEOTIDE SEQUENCE [LARGE SCALE GENOMIC DNA]</scope>
    <source>
        <strain evidence="2 3">CDVBN77</strain>
    </source>
</reference>
<evidence type="ECO:0000313" key="3">
    <source>
        <dbReference type="Proteomes" id="UP000325684"/>
    </source>
</evidence>
<comment type="caution">
    <text evidence="2">The sequence shown here is derived from an EMBL/GenBank/DDBJ whole genome shotgun (WGS) entry which is preliminary data.</text>
</comment>
<evidence type="ECO:0000313" key="2">
    <source>
        <dbReference type="EMBL" id="KAB0266616.1"/>
    </source>
</evidence>
<dbReference type="RefSeq" id="WP_150945209.1">
    <property type="nucleotide sequence ID" value="NZ_VCMV01000020.1"/>
</dbReference>
<dbReference type="AlphaFoldDB" id="A0A5N3PA38"/>
<sequence>MRQRRTAGACLLSVVIGGWLASGAHAQDKAGGDLAVTPTGPVETVFDWSRDACVKTNVPDASARAFRRADGEVRLVISHNDNRALAGRSLDALKPDCAVLFEAGRSAELAAFDDLSWIGAVYTRDGKRVDALAHTELRGDRTPGQCPAGKYSPCLLNTVTALVSEDGGRSFQAENRGGRPPVVATLPYPFPTDRDGRVGYANPTNIIERDGWYYAFIFADHYKAQRRGNCLIRTQNLADPSSWRAWDGEGFGASFIDPFRDSNADPEAHVCAPVAPATFGRMIGGMVKRRGGDEVLAVFGDRRKGEGGQVEEGIFAATSRDLVKWSKPSLVMKAELLWDKSCDEPHAYFYPSLIDPRATTFSFEDFGDSGFLYLTRYQLKDCKVTWDRDLVRVPVTLKPSRS</sequence>
<evidence type="ECO:0008006" key="4">
    <source>
        <dbReference type="Google" id="ProtNLM"/>
    </source>
</evidence>
<name>A0A5N3PA38_9HYPH</name>
<protein>
    <recommendedName>
        <fullName evidence="4">DUF4185 domain-containing protein</fullName>
    </recommendedName>
</protein>